<keyword evidence="6 8" id="KW-0411">Iron-sulfur</keyword>
<dbReference type="Gene3D" id="3.20.20.70">
    <property type="entry name" value="Aldolase class I"/>
    <property type="match status" value="1"/>
</dbReference>
<comment type="catalytic activity">
    <reaction evidence="8">
        <text>6-carboxy-5,6,7,8-tetrahydropterin + H(+) = 7-carboxy-7-carbaguanine + NH4(+)</text>
        <dbReference type="Rhea" id="RHEA:27974"/>
        <dbReference type="ChEBI" id="CHEBI:15378"/>
        <dbReference type="ChEBI" id="CHEBI:28938"/>
        <dbReference type="ChEBI" id="CHEBI:61032"/>
        <dbReference type="ChEBI" id="CHEBI:61036"/>
        <dbReference type="EC" id="4.3.99.3"/>
    </reaction>
</comment>
<dbReference type="PROSITE" id="PS51918">
    <property type="entry name" value="RADICAL_SAM"/>
    <property type="match status" value="1"/>
</dbReference>
<keyword evidence="4 8" id="KW-0460">Magnesium</keyword>
<feature type="binding site" evidence="8">
    <location>
        <position position="54"/>
    </location>
    <ligand>
        <name>[4Fe-4S] cluster</name>
        <dbReference type="ChEBI" id="CHEBI:49883"/>
        <note>4Fe-4S-S-AdoMet</note>
    </ligand>
</feature>
<proteinExistence type="inferred from homology"/>
<dbReference type="PANTHER" id="PTHR42836:SF1">
    <property type="entry name" value="7-CARBOXY-7-DEAZAGUANINE SYNTHASE"/>
    <property type="match status" value="1"/>
</dbReference>
<keyword evidence="1 8" id="KW-0004">4Fe-4S</keyword>
<evidence type="ECO:0000313" key="10">
    <source>
        <dbReference type="EMBL" id="EGX61889.1"/>
    </source>
</evidence>
<evidence type="ECO:0000256" key="2">
    <source>
        <dbReference type="ARBA" id="ARBA00022691"/>
    </source>
</evidence>
<evidence type="ECO:0000313" key="11">
    <source>
        <dbReference type="Proteomes" id="UP000004217"/>
    </source>
</evidence>
<dbReference type="SFLD" id="SFLDS00029">
    <property type="entry name" value="Radical_SAM"/>
    <property type="match status" value="1"/>
</dbReference>
<dbReference type="InterPro" id="IPR024924">
    <property type="entry name" value="7-CO-7-deazaguanine_synth-like"/>
</dbReference>
<dbReference type="Proteomes" id="UP000004217">
    <property type="component" value="Unassembled WGS sequence"/>
</dbReference>
<dbReference type="EC" id="4.3.99.3" evidence="8"/>
<dbReference type="GO" id="GO:0008616">
    <property type="term" value="P:tRNA queuosine(34) biosynthetic process"/>
    <property type="evidence" value="ECO:0007669"/>
    <property type="project" value="UniProtKB-UniRule"/>
</dbReference>
<comment type="subunit">
    <text evidence="8">Homodimer.</text>
</comment>
<comment type="caution">
    <text evidence="8">Lacks conserved residue(s) required for the propagation of feature annotation.</text>
</comment>
<evidence type="ECO:0000256" key="6">
    <source>
        <dbReference type="ARBA" id="ARBA00023014"/>
    </source>
</evidence>
<dbReference type="InterPro" id="IPR007197">
    <property type="entry name" value="rSAM"/>
</dbReference>
<keyword evidence="8" id="KW-0671">Queuosine biosynthesis</keyword>
<comment type="similarity">
    <text evidence="8">Belongs to the radical SAM superfamily. 7-carboxy-7-deazaguanine synthase family.</text>
</comment>
<dbReference type="Pfam" id="PF04055">
    <property type="entry name" value="Radical_SAM"/>
    <property type="match status" value="1"/>
</dbReference>
<dbReference type="CDD" id="cd01335">
    <property type="entry name" value="Radical_SAM"/>
    <property type="match status" value="1"/>
</dbReference>
<feature type="binding site" evidence="8">
    <location>
        <begin position="53"/>
        <end position="55"/>
    </location>
    <ligand>
        <name>S-adenosyl-L-methionine</name>
        <dbReference type="ChEBI" id="CHEBI:59789"/>
    </ligand>
</feature>
<gene>
    <name evidence="8" type="primary">queE</name>
    <name evidence="10" type="ORF">SZN_00970</name>
</gene>
<dbReference type="InterPro" id="IPR058240">
    <property type="entry name" value="rSAM_sf"/>
</dbReference>
<comment type="caution">
    <text evidence="10">The sequence shown here is derived from an EMBL/GenBank/DDBJ whole genome shotgun (WGS) entry which is preliminary data.</text>
</comment>
<evidence type="ECO:0000256" key="4">
    <source>
        <dbReference type="ARBA" id="ARBA00022842"/>
    </source>
</evidence>
<dbReference type="GO" id="GO:0016840">
    <property type="term" value="F:carbon-nitrogen lyase activity"/>
    <property type="evidence" value="ECO:0007669"/>
    <property type="project" value="UniProtKB-UniRule"/>
</dbReference>
<comment type="cofactor">
    <cofactor evidence="8">
        <name>Mg(2+)</name>
        <dbReference type="ChEBI" id="CHEBI:18420"/>
    </cofactor>
</comment>
<name>G2G3Z3_9ACTN</name>
<evidence type="ECO:0000256" key="8">
    <source>
        <dbReference type="HAMAP-Rule" id="MF_00917"/>
    </source>
</evidence>
<evidence type="ECO:0000256" key="7">
    <source>
        <dbReference type="ARBA" id="ARBA00023239"/>
    </source>
</evidence>
<keyword evidence="11" id="KW-1185">Reference proteome</keyword>
<evidence type="ECO:0000259" key="9">
    <source>
        <dbReference type="PROSITE" id="PS51918"/>
    </source>
</evidence>
<dbReference type="SUPFAM" id="SSF102114">
    <property type="entry name" value="Radical SAM enzymes"/>
    <property type="match status" value="1"/>
</dbReference>
<dbReference type="InterPro" id="IPR013785">
    <property type="entry name" value="Aldolase_TIM"/>
</dbReference>
<evidence type="ECO:0000256" key="5">
    <source>
        <dbReference type="ARBA" id="ARBA00023004"/>
    </source>
</evidence>
<evidence type="ECO:0000256" key="1">
    <source>
        <dbReference type="ARBA" id="ARBA00022485"/>
    </source>
</evidence>
<dbReference type="PIRSF" id="PIRSF000370">
    <property type="entry name" value="QueE"/>
    <property type="match status" value="1"/>
</dbReference>
<feature type="binding site" evidence="8">
    <location>
        <begin position="143"/>
        <end position="145"/>
    </location>
    <ligand>
        <name>S-adenosyl-L-methionine</name>
        <dbReference type="ChEBI" id="CHEBI:59789"/>
    </ligand>
</feature>
<feature type="binding site" evidence="8">
    <location>
        <position position="56"/>
    </location>
    <ligand>
        <name>Mg(2+)</name>
        <dbReference type="ChEBI" id="CHEBI:18420"/>
    </ligand>
</feature>
<dbReference type="PATRIC" id="fig|700597.3.peg.183"/>
<feature type="binding site" evidence="8">
    <location>
        <position position="51"/>
    </location>
    <ligand>
        <name>[4Fe-4S] cluster</name>
        <dbReference type="ChEBI" id="CHEBI:49883"/>
        <note>4Fe-4S-S-AdoMet</note>
    </ligand>
</feature>
<feature type="binding site" evidence="8">
    <location>
        <position position="43"/>
    </location>
    <ligand>
        <name>substrate</name>
    </ligand>
</feature>
<feature type="binding site" evidence="8">
    <location>
        <position position="94"/>
    </location>
    <ligand>
        <name>substrate</name>
    </ligand>
</feature>
<comment type="cofactor">
    <cofactor evidence="8">
        <name>[4Fe-4S] cluster</name>
        <dbReference type="ChEBI" id="CHEBI:49883"/>
    </cofactor>
    <text evidence="8">Binds 1 [4Fe-4S] cluster. The cluster is coordinated with 3 cysteines and an exchangeable S-adenosyl-L-methionine.</text>
</comment>
<dbReference type="UniPathway" id="UPA00391"/>
<evidence type="ECO:0000256" key="3">
    <source>
        <dbReference type="ARBA" id="ARBA00022723"/>
    </source>
</evidence>
<dbReference type="EMBL" id="AGBF01000001">
    <property type="protein sequence ID" value="EGX61889.1"/>
    <property type="molecule type" value="Genomic_DNA"/>
</dbReference>
<dbReference type="GO" id="GO:1904047">
    <property type="term" value="F:S-adenosyl-L-methionine binding"/>
    <property type="evidence" value="ECO:0007669"/>
    <property type="project" value="UniProtKB-UniRule"/>
</dbReference>
<protein>
    <recommendedName>
        <fullName evidence="8">7-carboxy-7-deazaguanine synthase</fullName>
        <shortName evidence="8">CDG synthase</shortName>
        <ecNumber evidence="8">4.3.99.3</ecNumber>
    </recommendedName>
    <alternativeName>
        <fullName evidence="8">Queuosine biosynthesis protein QueE</fullName>
    </alternativeName>
</protein>
<comment type="function">
    <text evidence="8">Catalyzes the complex heterocyclic radical-mediated conversion of 6-carboxy-5,6,7,8-tetrahydropterin (CPH4) to 7-carboxy-7-deazaguanine (CDG), a step common to the biosynthetic pathways of all 7-deazapurine-containing compounds.</text>
</comment>
<keyword evidence="3 8" id="KW-0479">Metal-binding</keyword>
<accession>G2G3Z3</accession>
<feature type="binding site" evidence="8">
    <location>
        <position position="96"/>
    </location>
    <ligand>
        <name>S-adenosyl-L-methionine</name>
        <dbReference type="ChEBI" id="CHEBI:59789"/>
    </ligand>
</feature>
<dbReference type="PANTHER" id="PTHR42836">
    <property type="entry name" value="7-CARBOXY-7-DEAZAGUANINE SYNTHASE"/>
    <property type="match status" value="1"/>
</dbReference>
<dbReference type="GO" id="GO:0000287">
    <property type="term" value="F:magnesium ion binding"/>
    <property type="evidence" value="ECO:0007669"/>
    <property type="project" value="UniProtKB-UniRule"/>
</dbReference>
<dbReference type="AlphaFoldDB" id="G2G3Z3"/>
<comment type="pathway">
    <text evidence="8">Purine metabolism; 7-cyano-7-deazaguanine biosynthesis.</text>
</comment>
<comment type="cofactor">
    <cofactor evidence="8">
        <name>S-adenosyl-L-methionine</name>
        <dbReference type="ChEBI" id="CHEBI:59789"/>
    </cofactor>
    <text evidence="8">Binds 1 S-adenosyl-L-methionine per subunit.</text>
</comment>
<reference evidence="10 11" key="1">
    <citation type="submission" date="2011-08" db="EMBL/GenBank/DDBJ databases">
        <authorList>
            <person name="Lin Y."/>
            <person name="Hao X."/>
            <person name="Johnstone L."/>
            <person name="Miller S.J."/>
            <person name="Wei G."/>
            <person name="Rensing C."/>
        </authorList>
    </citation>
    <scope>NUCLEOTIDE SEQUENCE [LARGE SCALE GENOMIC DNA]</scope>
    <source>
        <strain evidence="10 11">K42</strain>
    </source>
</reference>
<dbReference type="HAMAP" id="MF_00917">
    <property type="entry name" value="QueE"/>
    <property type="match status" value="1"/>
</dbReference>
<keyword evidence="7 8" id="KW-0456">Lyase</keyword>
<sequence>MTANLLLDTDHEFELIIAYTFGDTQPTFQGEGPSAGTPAVFIRLSRCNLTCGYCDTKETWDWANYDIKKESHKRTVDDLAAWALAQDVELVVITGGEPLLQQKKLVPLVQRLLAGGKRIEFETNGTIAPLSELLIDGVQFNVSPKLANSDVAEHKRIVPVALRAFAASGQAIFKFVTRTVDELDEIASYAEQFGLAPIYVMPEGTTAEGLVATTRLLADHVPARGWHFTQRMHIFAFGDKRAR</sequence>
<feature type="domain" description="Radical SAM core" evidence="9">
    <location>
        <begin position="34"/>
        <end position="239"/>
    </location>
</feature>
<dbReference type="GO" id="GO:0051539">
    <property type="term" value="F:4 iron, 4 sulfur cluster binding"/>
    <property type="evidence" value="ECO:0007669"/>
    <property type="project" value="UniProtKB-UniRule"/>
</dbReference>
<keyword evidence="5 8" id="KW-0408">Iron</keyword>
<keyword evidence="2 8" id="KW-0949">S-adenosyl-L-methionine</keyword>
<dbReference type="RefSeq" id="WP_007490668.1">
    <property type="nucleotide sequence ID" value="NZ_AGBF01000001.1"/>
</dbReference>
<feature type="binding site" evidence="8">
    <location>
        <position position="47"/>
    </location>
    <ligand>
        <name>[4Fe-4S] cluster</name>
        <dbReference type="ChEBI" id="CHEBI:49883"/>
        <note>4Fe-4S-S-AdoMet</note>
    </ligand>
</feature>
<feature type="binding site" evidence="8">
    <location>
        <begin position="28"/>
        <end position="30"/>
    </location>
    <ligand>
        <name>substrate</name>
    </ligand>
</feature>
<organism evidence="10 11">
    <name type="scientific">Streptomyces zinciresistens K42</name>
    <dbReference type="NCBI Taxonomy" id="700597"/>
    <lineage>
        <taxon>Bacteria</taxon>
        <taxon>Bacillati</taxon>
        <taxon>Actinomycetota</taxon>
        <taxon>Actinomycetes</taxon>
        <taxon>Kitasatosporales</taxon>
        <taxon>Streptomycetaceae</taxon>
        <taxon>Streptomyces</taxon>
    </lineage>
</organism>